<reference evidence="1 2" key="1">
    <citation type="submission" date="2015-01" db="EMBL/GenBank/DDBJ databases">
        <title>Evolution of Trichinella species and genotypes.</title>
        <authorList>
            <person name="Korhonen P.K."/>
            <person name="Edoardo P."/>
            <person name="Giuseppe L.R."/>
            <person name="Gasser R.B."/>
        </authorList>
    </citation>
    <scope>NUCLEOTIDE SEQUENCE [LARGE SCALE GENOMIC DNA]</scope>
    <source>
        <strain evidence="1">ISS176</strain>
    </source>
</reference>
<sequence>MLPGKINRTVETTPVQNHRQLLVKYIDARGNHKTF</sequence>
<accession>A0A0V1GAX1</accession>
<organism evidence="1 2">
    <name type="scientific">Trichinella pseudospiralis</name>
    <name type="common">Parasitic roundworm</name>
    <dbReference type="NCBI Taxonomy" id="6337"/>
    <lineage>
        <taxon>Eukaryota</taxon>
        <taxon>Metazoa</taxon>
        <taxon>Ecdysozoa</taxon>
        <taxon>Nematoda</taxon>
        <taxon>Enoplea</taxon>
        <taxon>Dorylaimia</taxon>
        <taxon>Trichinellida</taxon>
        <taxon>Trichinellidae</taxon>
        <taxon>Trichinella</taxon>
    </lineage>
</organism>
<proteinExistence type="predicted"/>
<gene>
    <name evidence="1" type="ORF">T4C_13506</name>
</gene>
<dbReference type="AlphaFoldDB" id="A0A0V1GAX1"/>
<evidence type="ECO:0000313" key="1">
    <source>
        <dbReference type="EMBL" id="KRY95285.1"/>
    </source>
</evidence>
<dbReference type="EMBL" id="JYDV01004578">
    <property type="protein sequence ID" value="KRY95285.1"/>
    <property type="molecule type" value="Genomic_DNA"/>
</dbReference>
<evidence type="ECO:0000313" key="2">
    <source>
        <dbReference type="Proteomes" id="UP000054826"/>
    </source>
</evidence>
<name>A0A0V1GAX1_TRIPS</name>
<dbReference type="Proteomes" id="UP000054826">
    <property type="component" value="Unassembled WGS sequence"/>
</dbReference>
<protein>
    <submittedName>
        <fullName evidence="1">Uncharacterized protein</fullName>
    </submittedName>
</protein>
<comment type="caution">
    <text evidence="1">The sequence shown here is derived from an EMBL/GenBank/DDBJ whole genome shotgun (WGS) entry which is preliminary data.</text>
</comment>